<dbReference type="InterPro" id="IPR002557">
    <property type="entry name" value="Chitin-bd_dom"/>
</dbReference>
<dbReference type="RefSeq" id="XP_003742946.1">
    <property type="nucleotide sequence ID" value="XM_003742898.2"/>
</dbReference>
<organism evidence="9 10">
    <name type="scientific">Galendromus occidentalis</name>
    <name type="common">western predatory mite</name>
    <dbReference type="NCBI Taxonomy" id="34638"/>
    <lineage>
        <taxon>Eukaryota</taxon>
        <taxon>Metazoa</taxon>
        <taxon>Ecdysozoa</taxon>
        <taxon>Arthropoda</taxon>
        <taxon>Chelicerata</taxon>
        <taxon>Arachnida</taxon>
        <taxon>Acari</taxon>
        <taxon>Parasitiformes</taxon>
        <taxon>Mesostigmata</taxon>
        <taxon>Gamasina</taxon>
        <taxon>Phytoseioidea</taxon>
        <taxon>Phytoseiidae</taxon>
        <taxon>Typhlodrominae</taxon>
        <taxon>Galendromus</taxon>
    </lineage>
</organism>
<keyword evidence="2 7" id="KW-0732">Signal</keyword>
<evidence type="ECO:0000259" key="8">
    <source>
        <dbReference type="PROSITE" id="PS50940"/>
    </source>
</evidence>
<protein>
    <submittedName>
        <fullName evidence="10">Uncharacterized protein LOC100903888</fullName>
    </submittedName>
</protein>
<dbReference type="PROSITE" id="PS50940">
    <property type="entry name" value="CHIT_BIND_II"/>
    <property type="match status" value="1"/>
</dbReference>
<dbReference type="SUPFAM" id="SSF57625">
    <property type="entry name" value="Invertebrate chitin-binding proteins"/>
    <property type="match status" value="1"/>
</dbReference>
<keyword evidence="3" id="KW-0677">Repeat</keyword>
<dbReference type="SMART" id="SM00494">
    <property type="entry name" value="ChtBD2"/>
    <property type="match status" value="1"/>
</dbReference>
<feature type="domain" description="Chitin-binding type-2" evidence="8">
    <location>
        <begin position="49"/>
        <end position="104"/>
    </location>
</feature>
<reference evidence="10" key="1">
    <citation type="submission" date="2025-08" db="UniProtKB">
        <authorList>
            <consortium name="RefSeq"/>
        </authorList>
    </citation>
    <scope>IDENTIFICATION</scope>
</reference>
<keyword evidence="5" id="KW-0325">Glycoprotein</keyword>
<dbReference type="KEGG" id="goe:100903888"/>
<evidence type="ECO:0000256" key="3">
    <source>
        <dbReference type="ARBA" id="ARBA00022737"/>
    </source>
</evidence>
<dbReference type="PANTHER" id="PTHR23301:SF0">
    <property type="entry name" value="CHITIN-BINDING TYPE-2 DOMAIN-CONTAINING PROTEIN-RELATED"/>
    <property type="match status" value="1"/>
</dbReference>
<dbReference type="InterPro" id="IPR051940">
    <property type="entry name" value="Chitin_bind-dev_reg"/>
</dbReference>
<dbReference type="GO" id="GO:0008061">
    <property type="term" value="F:chitin binding"/>
    <property type="evidence" value="ECO:0007669"/>
    <property type="project" value="UniProtKB-KW"/>
</dbReference>
<dbReference type="PANTHER" id="PTHR23301">
    <property type="entry name" value="CHITIN BINDING PERITROPHIN-A"/>
    <property type="match status" value="1"/>
</dbReference>
<feature type="region of interest" description="Disordered" evidence="6">
    <location>
        <begin position="110"/>
        <end position="137"/>
    </location>
</feature>
<feature type="signal peptide" evidence="7">
    <location>
        <begin position="1"/>
        <end position="16"/>
    </location>
</feature>
<proteinExistence type="predicted"/>
<dbReference type="GeneID" id="100903888"/>
<evidence type="ECO:0000256" key="2">
    <source>
        <dbReference type="ARBA" id="ARBA00022729"/>
    </source>
</evidence>
<name>A0AAJ6QT12_9ACAR</name>
<accession>A0AAJ6QT12</accession>
<dbReference type="Gene3D" id="2.170.140.10">
    <property type="entry name" value="Chitin binding domain"/>
    <property type="match status" value="1"/>
</dbReference>
<evidence type="ECO:0000313" key="10">
    <source>
        <dbReference type="RefSeq" id="XP_003742946.1"/>
    </source>
</evidence>
<evidence type="ECO:0000256" key="1">
    <source>
        <dbReference type="ARBA" id="ARBA00022669"/>
    </source>
</evidence>
<keyword evidence="4" id="KW-1015">Disulfide bond</keyword>
<keyword evidence="9" id="KW-1185">Reference proteome</keyword>
<evidence type="ECO:0000256" key="5">
    <source>
        <dbReference type="ARBA" id="ARBA00023180"/>
    </source>
</evidence>
<evidence type="ECO:0000256" key="7">
    <source>
        <dbReference type="SAM" id="SignalP"/>
    </source>
</evidence>
<feature type="compositionally biased region" description="Polar residues" evidence="6">
    <location>
        <begin position="126"/>
        <end position="137"/>
    </location>
</feature>
<evidence type="ECO:0000256" key="4">
    <source>
        <dbReference type="ARBA" id="ARBA00023157"/>
    </source>
</evidence>
<dbReference type="AlphaFoldDB" id="A0AAJ6QT12"/>
<evidence type="ECO:0000313" key="9">
    <source>
        <dbReference type="Proteomes" id="UP000694867"/>
    </source>
</evidence>
<dbReference type="InterPro" id="IPR036508">
    <property type="entry name" value="Chitin-bd_dom_sf"/>
</dbReference>
<dbReference type="Proteomes" id="UP000694867">
    <property type="component" value="Unplaced"/>
</dbReference>
<evidence type="ECO:0000256" key="6">
    <source>
        <dbReference type="SAM" id="MobiDB-lite"/>
    </source>
</evidence>
<dbReference type="Pfam" id="PF01607">
    <property type="entry name" value="CBM_14"/>
    <property type="match status" value="1"/>
</dbReference>
<keyword evidence="1" id="KW-0147">Chitin-binding</keyword>
<feature type="chain" id="PRO_5042481491" evidence="7">
    <location>
        <begin position="17"/>
        <end position="331"/>
    </location>
</feature>
<sequence>MRAPLAGVFLLGACAAAQKGTGFGNATPDIAGDATTASSIATLVPQVSEFKCPDSIGWYPHPSNCSRFIICSEWTPFAYNCPLGLHFSAAKLRCEWPHLAKCYSTSEASPDTITPQPASGAEIVESSVSPEETIPESDTTTQLSLADGTPLGIHASPGCPPLDGDEDLHDSLRWRRWEYGETMPRDILKVGERSFETSSGRITGQFAAIVRVFYNGTSYFGTTIGPSRFANSGIYFAHNGQIAERNYEFVQILCVGSTMENGLAWVQSSKGSCAPQNAVVIDREFLVARAVHDSENGLVIASGVKQGESLITAFKSIRDHDVYEVLVKRLN</sequence>
<dbReference type="GO" id="GO:0005576">
    <property type="term" value="C:extracellular region"/>
    <property type="evidence" value="ECO:0007669"/>
    <property type="project" value="InterPro"/>
</dbReference>
<gene>
    <name evidence="10" type="primary">LOC100903888</name>
</gene>